<reference evidence="2" key="1">
    <citation type="submission" date="2015-06" db="EMBL/GenBank/DDBJ databases">
        <title>Expansion of signal transduction pathways in fungi by whole-genome duplication.</title>
        <authorList>
            <consortium name="DOE Joint Genome Institute"/>
            <person name="Corrochano L.M."/>
            <person name="Kuo A."/>
            <person name="Marcet-Houben M."/>
            <person name="Polaino S."/>
            <person name="Salamov A."/>
            <person name="Villalobos J.M."/>
            <person name="Alvarez M.I."/>
            <person name="Avalos J."/>
            <person name="Benito E.P."/>
            <person name="Benoit I."/>
            <person name="Burger G."/>
            <person name="Camino L.P."/>
            <person name="Canovas D."/>
            <person name="Cerda-Olmedo E."/>
            <person name="Cheng J.-F."/>
            <person name="Dominguez A."/>
            <person name="Elias M."/>
            <person name="Eslava A.P."/>
            <person name="Glaser F."/>
            <person name="Grimwood J."/>
            <person name="Gutierrez G."/>
            <person name="Heitman J."/>
            <person name="Henrissat B."/>
            <person name="Iturriaga E.A."/>
            <person name="Lang B.F."/>
            <person name="Lavin J.L."/>
            <person name="Lee S."/>
            <person name="Li W."/>
            <person name="Lindquist E."/>
            <person name="Lopez-Garcia S."/>
            <person name="Luque E.M."/>
            <person name="Marcos A.T."/>
            <person name="Martin J."/>
            <person name="McCluskey K."/>
            <person name="Medina H.R."/>
            <person name="Miralles-Duran A."/>
            <person name="Miyazaki A."/>
            <person name="Munoz-Torres E."/>
            <person name="Oguiza J.A."/>
            <person name="Ohm R."/>
            <person name="Olmedo M."/>
            <person name="Orejas M."/>
            <person name="Ortiz-Castellanos L."/>
            <person name="Pisabarro A.G."/>
            <person name="Rodriguez-Romero J."/>
            <person name="Ruiz-Herrera J."/>
            <person name="Ruiz-Vazquez R."/>
            <person name="Sanz C."/>
            <person name="Schackwitz W."/>
            <person name="Schmutz J."/>
            <person name="Shahriari M."/>
            <person name="Shelest E."/>
            <person name="Silva-Franco F."/>
            <person name="Soanes D."/>
            <person name="Syed K."/>
            <person name="Tagua V.G."/>
            <person name="Talbot N.J."/>
            <person name="Thon M."/>
            <person name="De vries R.P."/>
            <person name="Wiebenga A."/>
            <person name="Yadav J.S."/>
            <person name="Braun E.L."/>
            <person name="Baker S."/>
            <person name="Garre V."/>
            <person name="Horwitz B."/>
            <person name="Torres-Martinez S."/>
            <person name="Idnurm A."/>
            <person name="Herrera-Estrella A."/>
            <person name="Gabaldon T."/>
            <person name="Grigoriev I.V."/>
        </authorList>
    </citation>
    <scope>NUCLEOTIDE SEQUENCE [LARGE SCALE GENOMIC DNA]</scope>
    <source>
        <strain evidence="2">NRRL 1555(-)</strain>
    </source>
</reference>
<evidence type="ECO:0000313" key="1">
    <source>
        <dbReference type="EMBL" id="OAD79022.1"/>
    </source>
</evidence>
<dbReference type="VEuPathDB" id="FungiDB:PHYBLDRAFT_141078"/>
<organism evidence="1 2">
    <name type="scientific">Phycomyces blakesleeanus (strain ATCC 8743b / DSM 1359 / FGSC 10004 / NBRC 33097 / NRRL 1555)</name>
    <dbReference type="NCBI Taxonomy" id="763407"/>
    <lineage>
        <taxon>Eukaryota</taxon>
        <taxon>Fungi</taxon>
        <taxon>Fungi incertae sedis</taxon>
        <taxon>Mucoromycota</taxon>
        <taxon>Mucoromycotina</taxon>
        <taxon>Mucoromycetes</taxon>
        <taxon>Mucorales</taxon>
        <taxon>Phycomycetaceae</taxon>
        <taxon>Phycomyces</taxon>
    </lineage>
</organism>
<protein>
    <submittedName>
        <fullName evidence="1">Uncharacterized protein</fullName>
    </submittedName>
</protein>
<proteinExistence type="predicted"/>
<evidence type="ECO:0000313" key="2">
    <source>
        <dbReference type="Proteomes" id="UP000077315"/>
    </source>
</evidence>
<dbReference type="RefSeq" id="XP_018297062.1">
    <property type="nucleotide sequence ID" value="XM_018430523.1"/>
</dbReference>
<dbReference type="EMBL" id="KV440973">
    <property type="protein sequence ID" value="OAD79022.1"/>
    <property type="molecule type" value="Genomic_DNA"/>
</dbReference>
<dbReference type="Proteomes" id="UP000077315">
    <property type="component" value="Unassembled WGS sequence"/>
</dbReference>
<dbReference type="AlphaFoldDB" id="A0A162UZK9"/>
<gene>
    <name evidence="1" type="ORF">PHYBLDRAFT_141078</name>
</gene>
<name>A0A162UZK9_PHYB8</name>
<sequence length="122" mass="14397">MTHHDKSPDKSNEHTDPLYIVRIGLVVMIRRFHRRDRGSIPRCGIVLPNTHNLLSFPIWVGLPLMNFGERHQENFDKKTLSQFEIEERVQDLLPKELVNYYKKNRRVPHIPDTGEMTLNTLV</sequence>
<keyword evidence="2" id="KW-1185">Reference proteome</keyword>
<dbReference type="InParanoid" id="A0A162UZK9"/>
<accession>A0A162UZK9</accession>
<dbReference type="GeneID" id="28991429"/>